<comment type="caution">
    <text evidence="1">The sequence shown here is derived from an EMBL/GenBank/DDBJ whole genome shotgun (WGS) entry which is preliminary data.</text>
</comment>
<dbReference type="EMBL" id="ASSZ01000011">
    <property type="protein sequence ID" value="EOS57689.1"/>
    <property type="molecule type" value="Genomic_DNA"/>
</dbReference>
<evidence type="ECO:0000313" key="1">
    <source>
        <dbReference type="EMBL" id="EOS57689.1"/>
    </source>
</evidence>
<dbReference type="AlphaFoldDB" id="R9LFY1"/>
<proteinExistence type="predicted"/>
<organism evidence="1 2">
    <name type="scientific">Paenibacillus barengoltzii G22</name>
    <dbReference type="NCBI Taxonomy" id="1235795"/>
    <lineage>
        <taxon>Bacteria</taxon>
        <taxon>Bacillati</taxon>
        <taxon>Bacillota</taxon>
        <taxon>Bacilli</taxon>
        <taxon>Bacillales</taxon>
        <taxon>Paenibacillaceae</taxon>
        <taxon>Paenibacillus</taxon>
    </lineage>
</organism>
<evidence type="ECO:0000313" key="2">
    <source>
        <dbReference type="Proteomes" id="UP000019598"/>
    </source>
</evidence>
<reference evidence="1 2" key="1">
    <citation type="submission" date="2013-04" db="EMBL/GenBank/DDBJ databases">
        <title>The Genome Sequence of Paenibacillus barengoltzii G22.</title>
        <authorList>
            <consortium name="The Broad Institute Genomics Platform"/>
            <consortium name="The Broad Institute Genome Sequencing Center for Infectious Disease"/>
            <person name="Earl A."/>
            <person name="Xavier R."/>
            <person name="Elson C."/>
            <person name="Duck W."/>
            <person name="Walker B."/>
            <person name="Young S."/>
            <person name="Zeng Q."/>
            <person name="Gargeya S."/>
            <person name="Fitzgerald M."/>
            <person name="Haas B."/>
            <person name="Abouelleil A."/>
            <person name="Allen A.W."/>
            <person name="Alvarado L."/>
            <person name="Arachchi H.M."/>
            <person name="Berlin A.M."/>
            <person name="Chapman S.B."/>
            <person name="Gainer-Dewar J."/>
            <person name="Goldberg J."/>
            <person name="Griggs A."/>
            <person name="Gujja S."/>
            <person name="Hansen M."/>
            <person name="Howarth C."/>
            <person name="Imamovic A."/>
            <person name="Ireland A."/>
            <person name="Larimer J."/>
            <person name="McCowan C."/>
            <person name="Murphy C."/>
            <person name="Pearson M."/>
            <person name="Poon T.W."/>
            <person name="Priest M."/>
            <person name="Roberts A."/>
            <person name="Saif S."/>
            <person name="Shea T."/>
            <person name="Sisk P."/>
            <person name="Sykes S."/>
            <person name="Wortman J."/>
            <person name="Nusbaum C."/>
            <person name="Birren B."/>
        </authorList>
    </citation>
    <scope>NUCLEOTIDE SEQUENCE [LARGE SCALE GENOMIC DNA]</scope>
    <source>
        <strain evidence="1 2">G22</strain>
    </source>
</reference>
<name>R9LFY1_9BACL</name>
<accession>R9LFY1</accession>
<dbReference type="Proteomes" id="UP000019598">
    <property type="component" value="Unassembled WGS sequence"/>
</dbReference>
<dbReference type="HOGENOM" id="CLU_1957381_0_0_9"/>
<sequence>MKLRCYRGYLEVFIGGLKLRIKRDNGVKGRAKTGVDQESNTAERQHESTLTDAWTLALRLMNFKTLSIRHSQFGRQGGLTAASNHDRDFTWNYFKTHLPRPDPQLFPAQAKLNSAAFSWVELDFGETF</sequence>
<protein>
    <submittedName>
        <fullName evidence="1">Uncharacterized protein</fullName>
    </submittedName>
</protein>
<gene>
    <name evidence="1" type="ORF">C812_00734</name>
</gene>